<proteinExistence type="predicted"/>
<evidence type="ECO:0000259" key="11">
    <source>
        <dbReference type="PROSITE" id="PS50018"/>
    </source>
</evidence>
<reference evidence="12" key="1">
    <citation type="submission" date="2022-01" db="EMBL/GenBank/DDBJ databases">
        <authorList>
            <person name="King R."/>
        </authorList>
    </citation>
    <scope>NUCLEOTIDE SEQUENCE</scope>
</reference>
<evidence type="ECO:0000256" key="1">
    <source>
        <dbReference type="ARBA" id="ARBA00022443"/>
    </source>
</evidence>
<dbReference type="GO" id="GO:0005096">
    <property type="term" value="F:GTPase activator activity"/>
    <property type="evidence" value="ECO:0007669"/>
    <property type="project" value="UniProtKB-KW"/>
</dbReference>
<dbReference type="InterPro" id="IPR023152">
    <property type="entry name" value="RasGAP_CS"/>
</dbReference>
<keyword evidence="3 4" id="KW-0727">SH2 domain</keyword>
<dbReference type="GO" id="GO:0048468">
    <property type="term" value="P:cell development"/>
    <property type="evidence" value="ECO:0007669"/>
    <property type="project" value="UniProtKB-ARBA"/>
</dbReference>
<dbReference type="InterPro" id="IPR011993">
    <property type="entry name" value="PH-like_dom_sf"/>
</dbReference>
<evidence type="ECO:0000259" key="8">
    <source>
        <dbReference type="PROSITE" id="PS50002"/>
    </source>
</evidence>
<dbReference type="Pfam" id="PF00168">
    <property type="entry name" value="C2"/>
    <property type="match status" value="1"/>
</dbReference>
<evidence type="ECO:0008006" key="14">
    <source>
        <dbReference type="Google" id="ProtNLM"/>
    </source>
</evidence>
<evidence type="ECO:0000313" key="12">
    <source>
        <dbReference type="EMBL" id="CAG9856594.1"/>
    </source>
</evidence>
<evidence type="ECO:0000256" key="6">
    <source>
        <dbReference type="SAM" id="MobiDB-lite"/>
    </source>
</evidence>
<dbReference type="PROSITE" id="PS50002">
    <property type="entry name" value="SH3"/>
    <property type="match status" value="1"/>
</dbReference>
<dbReference type="PANTHER" id="PTHR10194">
    <property type="entry name" value="RAS GTPASE-ACTIVATING PROTEINS"/>
    <property type="match status" value="1"/>
</dbReference>
<dbReference type="InterPro" id="IPR001452">
    <property type="entry name" value="SH3_domain"/>
</dbReference>
<feature type="domain" description="Ras-GAP" evidence="11">
    <location>
        <begin position="636"/>
        <end position="830"/>
    </location>
</feature>
<dbReference type="Gene3D" id="2.60.40.150">
    <property type="entry name" value="C2 domain"/>
    <property type="match status" value="1"/>
</dbReference>
<dbReference type="InterPro" id="IPR001936">
    <property type="entry name" value="RasGAP_dom"/>
</dbReference>
<feature type="domain" description="SH2" evidence="7">
    <location>
        <begin position="62"/>
        <end position="152"/>
    </location>
</feature>
<keyword evidence="2" id="KW-0343">GTPase activation</keyword>
<dbReference type="AlphaFoldDB" id="A0A9N9XJR8"/>
<dbReference type="SUPFAM" id="SSF50044">
    <property type="entry name" value="SH3-domain"/>
    <property type="match status" value="1"/>
</dbReference>
<dbReference type="InterPro" id="IPR039360">
    <property type="entry name" value="Ras_GTPase"/>
</dbReference>
<dbReference type="SUPFAM" id="SSF48350">
    <property type="entry name" value="GTPase activation domain, GAP"/>
    <property type="match status" value="1"/>
</dbReference>
<evidence type="ECO:0000259" key="9">
    <source>
        <dbReference type="PROSITE" id="PS50003"/>
    </source>
</evidence>
<dbReference type="InterPro" id="IPR000980">
    <property type="entry name" value="SH2"/>
</dbReference>
<feature type="domain" description="SH3" evidence="8">
    <location>
        <begin position="159"/>
        <end position="221"/>
    </location>
</feature>
<dbReference type="PRINTS" id="PR00401">
    <property type="entry name" value="SH2DOMAIN"/>
</dbReference>
<gene>
    <name evidence="12" type="ORF">PHYEVI_LOCUS3014</name>
</gene>
<feature type="region of interest" description="Disordered" evidence="6">
    <location>
        <begin position="1"/>
        <end position="56"/>
    </location>
</feature>
<dbReference type="PROSITE" id="PS50001">
    <property type="entry name" value="SH2"/>
    <property type="match status" value="2"/>
</dbReference>
<dbReference type="PROSITE" id="PS50003">
    <property type="entry name" value="PH_DOMAIN"/>
    <property type="match status" value="1"/>
</dbReference>
<evidence type="ECO:0000313" key="13">
    <source>
        <dbReference type="Proteomes" id="UP001153712"/>
    </source>
</evidence>
<dbReference type="PROSITE" id="PS50018">
    <property type="entry name" value="RAS_GTPASE_ACTIV_2"/>
    <property type="match status" value="1"/>
</dbReference>
<dbReference type="InterPro" id="IPR036028">
    <property type="entry name" value="SH3-like_dom_sf"/>
</dbReference>
<dbReference type="SMART" id="SM00233">
    <property type="entry name" value="PH"/>
    <property type="match status" value="1"/>
</dbReference>
<accession>A0A9N9XJR8</accession>
<dbReference type="Pfam" id="PF00169">
    <property type="entry name" value="PH"/>
    <property type="match status" value="1"/>
</dbReference>
<evidence type="ECO:0000256" key="4">
    <source>
        <dbReference type="PROSITE-ProRule" id="PRU00191"/>
    </source>
</evidence>
<dbReference type="Pfam" id="PF00018">
    <property type="entry name" value="SH3_1"/>
    <property type="match status" value="1"/>
</dbReference>
<evidence type="ECO:0000256" key="5">
    <source>
        <dbReference type="PROSITE-ProRule" id="PRU00192"/>
    </source>
</evidence>
<dbReference type="InterPro" id="IPR035652">
    <property type="entry name" value="RasGAP_SH3"/>
</dbReference>
<protein>
    <recommendedName>
        <fullName evidence="14">Ras GTPase-activating protein 1</fullName>
    </recommendedName>
</protein>
<dbReference type="SMART" id="SM00239">
    <property type="entry name" value="C2"/>
    <property type="match status" value="1"/>
</dbReference>
<feature type="domain" description="C2" evidence="10">
    <location>
        <begin position="464"/>
        <end position="580"/>
    </location>
</feature>
<keyword evidence="1 5" id="KW-0728">SH3 domain</keyword>
<keyword evidence="13" id="KW-1185">Reference proteome</keyword>
<dbReference type="Gene3D" id="1.10.506.10">
    <property type="entry name" value="GTPase Activation - p120gap, domain 1"/>
    <property type="match status" value="2"/>
</dbReference>
<dbReference type="InterPro" id="IPR000008">
    <property type="entry name" value="C2_dom"/>
</dbReference>
<dbReference type="PROSITE" id="PS00509">
    <property type="entry name" value="RAS_GTPASE_ACTIV_1"/>
    <property type="match status" value="1"/>
</dbReference>
<dbReference type="Gene3D" id="3.30.505.10">
    <property type="entry name" value="SH2 domain"/>
    <property type="match status" value="2"/>
</dbReference>
<dbReference type="SUPFAM" id="SSF50729">
    <property type="entry name" value="PH domain-like"/>
    <property type="match status" value="1"/>
</dbReference>
<dbReference type="SMART" id="SM00326">
    <property type="entry name" value="SH3"/>
    <property type="match status" value="1"/>
</dbReference>
<organism evidence="12 13">
    <name type="scientific">Phyllotreta striolata</name>
    <name type="common">Striped flea beetle</name>
    <name type="synonym">Crioceris striolata</name>
    <dbReference type="NCBI Taxonomy" id="444603"/>
    <lineage>
        <taxon>Eukaryota</taxon>
        <taxon>Metazoa</taxon>
        <taxon>Ecdysozoa</taxon>
        <taxon>Arthropoda</taxon>
        <taxon>Hexapoda</taxon>
        <taxon>Insecta</taxon>
        <taxon>Pterygota</taxon>
        <taxon>Neoptera</taxon>
        <taxon>Endopterygota</taxon>
        <taxon>Coleoptera</taxon>
        <taxon>Polyphaga</taxon>
        <taxon>Cucujiformia</taxon>
        <taxon>Chrysomeloidea</taxon>
        <taxon>Chrysomelidae</taxon>
        <taxon>Galerucinae</taxon>
        <taxon>Alticini</taxon>
        <taxon>Phyllotreta</taxon>
    </lineage>
</organism>
<feature type="domain" description="PH" evidence="9">
    <location>
        <begin position="361"/>
        <end position="467"/>
    </location>
</feature>
<sequence length="929" mass="105508">MADLIRTNSGHHNTGIQRDKLGSPSTGSDDGNEPETQGPIKPEQEEPDLGDSAHYAPSETRWYHGRLDRFQAEERLWQCNKLGSYLVRESDRKPGSYVLSYLGRTGMNHFRITAVCGDFYIGGRQFVSLNDLVGYYTECSDLLKRERLVHPVAPPEPVNDKKRVVAILPYTKMPDTDELTFKKGDIFFVHNDMGNGWLWVTAHRTGEQGMIFRELVEDLDDSIDPNTVFPWFHPNCTKNEAVDLLVKAGPGSFLVRPSDNSPGDYSLFFHINNQIQRFRIEKKGVRYLMGGRIFECLDAVINRYRKEQIVEGYTLQHPLVVDGSKELEWVPENQKAKSEAEKIYATLRECRDQAGLKKMRGIKHQGYLHKKSDKAAKKWKLLYFVLLVDGTDTHLYLYENPKRTKPKGLIDLSCTYLYQVHDSLWERSHCLQLVERALPCLATVTHLAARSTEDCQEWINALKPLCTPQLSKATSKVPRLRELRCLTLHVIDAHRLPYKLLPQPYVTVQLNQIRVARTRTKSGPDPVWDEEFAFDDVPCDIVSFTLTVYNKGKKGKDQEIAELTVELSALGNGKEMEEWYSLSGITPMGEWGSLRLKTRYLHDLVMPAEEYSPLQQLLLEQGLNSVKILAEICHSDRAPLATALLRVFRAEGRETELLRELNTAEILRETETPTLFRAASLATTLMDLYMKAECGGFLQAAVLETVLRLLESKQSAELNPAKMESLDDACNNAEFLLQILDQVTLSIFMSPDACPRSVRYICGCLQKAVVAKWPDERFVRTRVVSGFIFLRLLCPALLNPRQFGLVSEQPSPSATRSLVMVAKCLQNLANLVEFGGKEQYMEVVNPFILKNKERMVVFLDQLSMAGDPGEPRILSKPDTAKELATLHHICVAYLPELQAVAKQNSNIKTLVTVTEMLAKHKQKYSEMIR</sequence>
<dbReference type="SUPFAM" id="SSF55550">
    <property type="entry name" value="SH2 domain"/>
    <property type="match status" value="2"/>
</dbReference>
<dbReference type="Pfam" id="PF00616">
    <property type="entry name" value="RasGAP"/>
    <property type="match status" value="1"/>
</dbReference>
<dbReference type="PANTHER" id="PTHR10194:SF146">
    <property type="entry name" value="RAS GTPASE-ACTIVATING PROTEIN 1"/>
    <property type="match status" value="1"/>
</dbReference>
<dbReference type="InterPro" id="IPR036860">
    <property type="entry name" value="SH2_dom_sf"/>
</dbReference>
<evidence type="ECO:0000256" key="2">
    <source>
        <dbReference type="ARBA" id="ARBA00022468"/>
    </source>
</evidence>
<dbReference type="Pfam" id="PF00017">
    <property type="entry name" value="SH2"/>
    <property type="match status" value="2"/>
</dbReference>
<dbReference type="Proteomes" id="UP001153712">
    <property type="component" value="Chromosome 12"/>
</dbReference>
<dbReference type="Gene3D" id="2.30.29.30">
    <property type="entry name" value="Pleckstrin-homology domain (PH domain)/Phosphotyrosine-binding domain (PTB)"/>
    <property type="match status" value="1"/>
</dbReference>
<dbReference type="CDD" id="cd11788">
    <property type="entry name" value="SH3_RasGAP"/>
    <property type="match status" value="1"/>
</dbReference>
<feature type="compositionally biased region" description="Polar residues" evidence="6">
    <location>
        <begin position="1"/>
        <end position="16"/>
    </location>
</feature>
<dbReference type="SUPFAM" id="SSF49562">
    <property type="entry name" value="C2 domain (Calcium/lipid-binding domain, CaLB)"/>
    <property type="match status" value="1"/>
</dbReference>
<dbReference type="PROSITE" id="PS50004">
    <property type="entry name" value="C2"/>
    <property type="match status" value="1"/>
</dbReference>
<feature type="domain" description="SH2" evidence="7">
    <location>
        <begin position="231"/>
        <end position="319"/>
    </location>
</feature>
<dbReference type="InterPro" id="IPR008936">
    <property type="entry name" value="Rho_GTPase_activation_prot"/>
</dbReference>
<dbReference type="OrthoDB" id="1562946at2759"/>
<dbReference type="SMART" id="SM00323">
    <property type="entry name" value="RasGAP"/>
    <property type="match status" value="1"/>
</dbReference>
<name>A0A9N9XJR8_PHYSR</name>
<dbReference type="Gene3D" id="2.30.30.40">
    <property type="entry name" value="SH3 Domains"/>
    <property type="match status" value="1"/>
</dbReference>
<evidence type="ECO:0000259" key="7">
    <source>
        <dbReference type="PROSITE" id="PS50001"/>
    </source>
</evidence>
<dbReference type="InterPro" id="IPR035892">
    <property type="entry name" value="C2_domain_sf"/>
</dbReference>
<dbReference type="GO" id="GO:0009653">
    <property type="term" value="P:anatomical structure morphogenesis"/>
    <property type="evidence" value="ECO:0007669"/>
    <property type="project" value="UniProtKB-ARBA"/>
</dbReference>
<dbReference type="SMART" id="SM00252">
    <property type="entry name" value="SH2"/>
    <property type="match status" value="2"/>
</dbReference>
<evidence type="ECO:0000256" key="3">
    <source>
        <dbReference type="ARBA" id="ARBA00022999"/>
    </source>
</evidence>
<evidence type="ECO:0000259" key="10">
    <source>
        <dbReference type="PROSITE" id="PS50004"/>
    </source>
</evidence>
<dbReference type="FunFam" id="2.30.29.30:FF:000402">
    <property type="entry name" value="Uncharacterized protein, isoform B"/>
    <property type="match status" value="1"/>
</dbReference>
<dbReference type="InterPro" id="IPR001849">
    <property type="entry name" value="PH_domain"/>
</dbReference>
<dbReference type="EMBL" id="OU900105">
    <property type="protein sequence ID" value="CAG9856594.1"/>
    <property type="molecule type" value="Genomic_DNA"/>
</dbReference>